<evidence type="ECO:0000313" key="3">
    <source>
        <dbReference type="Proteomes" id="UP001383192"/>
    </source>
</evidence>
<dbReference type="PROSITE" id="PS50404">
    <property type="entry name" value="GST_NTER"/>
    <property type="match status" value="1"/>
</dbReference>
<evidence type="ECO:0000259" key="1">
    <source>
        <dbReference type="PROSITE" id="PS50404"/>
    </source>
</evidence>
<gene>
    <name evidence="2" type="ORF">VNI00_003706</name>
</gene>
<proteinExistence type="predicted"/>
<organism evidence="2 3">
    <name type="scientific">Paramarasmius palmivorus</name>
    <dbReference type="NCBI Taxonomy" id="297713"/>
    <lineage>
        <taxon>Eukaryota</taxon>
        <taxon>Fungi</taxon>
        <taxon>Dikarya</taxon>
        <taxon>Basidiomycota</taxon>
        <taxon>Agaricomycotina</taxon>
        <taxon>Agaricomycetes</taxon>
        <taxon>Agaricomycetidae</taxon>
        <taxon>Agaricales</taxon>
        <taxon>Marasmiineae</taxon>
        <taxon>Marasmiaceae</taxon>
        <taxon>Paramarasmius</taxon>
    </lineage>
</organism>
<protein>
    <recommendedName>
        <fullName evidence="1">GST N-terminal domain-containing protein</fullName>
    </recommendedName>
</protein>
<dbReference type="Pfam" id="PF13409">
    <property type="entry name" value="GST_N_2"/>
    <property type="match status" value="1"/>
</dbReference>
<reference evidence="2 3" key="1">
    <citation type="submission" date="2024-01" db="EMBL/GenBank/DDBJ databases">
        <title>A draft genome for a cacao thread blight-causing isolate of Paramarasmius palmivorus.</title>
        <authorList>
            <person name="Baruah I.K."/>
            <person name="Bukari Y."/>
            <person name="Amoako-Attah I."/>
            <person name="Meinhardt L.W."/>
            <person name="Bailey B.A."/>
            <person name="Cohen S.P."/>
        </authorList>
    </citation>
    <scope>NUCLEOTIDE SEQUENCE [LARGE SCALE GENOMIC DNA]</scope>
    <source>
        <strain evidence="2 3">GH-12</strain>
    </source>
</reference>
<sequence length="262" mass="29383">MWIDSSTQAFITAKRLSSSINDRMITVYDLGPCRIPGVQGFSGSARTVIYILKYKGIPFTVSLVDWATLEPTAKSIGAPPTLNKPGNPKYAVPFIHDTTTGRSISHSFNIAEYLEATYPDTPRVFPEGTRVLQVAFCELLRQKLGNLILAIWPSARDLLTPEFEESFKKNYGHLELMPPLTPEETEVLWKRGEKGYDELAQGYREGQLFVMGDEPVFADFGLAGEVWACLIAFEKGSDGWKRLSGLMGGRWGRLMEYMEKLD</sequence>
<dbReference type="AlphaFoldDB" id="A0AAW0DSC8"/>
<dbReference type="Pfam" id="PF22041">
    <property type="entry name" value="GST_C_7"/>
    <property type="match status" value="1"/>
</dbReference>
<comment type="caution">
    <text evidence="2">The sequence shown here is derived from an EMBL/GenBank/DDBJ whole genome shotgun (WGS) entry which is preliminary data.</text>
</comment>
<dbReference type="InterPro" id="IPR036249">
    <property type="entry name" value="Thioredoxin-like_sf"/>
</dbReference>
<dbReference type="InterPro" id="IPR004045">
    <property type="entry name" value="Glutathione_S-Trfase_N"/>
</dbReference>
<dbReference type="Gene3D" id="1.20.1050.10">
    <property type="match status" value="1"/>
</dbReference>
<accession>A0AAW0DSC8</accession>
<dbReference type="SUPFAM" id="SSF52833">
    <property type="entry name" value="Thioredoxin-like"/>
    <property type="match status" value="1"/>
</dbReference>
<dbReference type="EMBL" id="JAYKXP010000009">
    <property type="protein sequence ID" value="KAK7054508.1"/>
    <property type="molecule type" value="Genomic_DNA"/>
</dbReference>
<keyword evidence="3" id="KW-1185">Reference proteome</keyword>
<dbReference type="Gene3D" id="3.40.30.10">
    <property type="entry name" value="Glutaredoxin"/>
    <property type="match status" value="1"/>
</dbReference>
<name>A0AAW0DSC8_9AGAR</name>
<evidence type="ECO:0000313" key="2">
    <source>
        <dbReference type="EMBL" id="KAK7054508.1"/>
    </source>
</evidence>
<dbReference type="InterPro" id="IPR054416">
    <property type="entry name" value="GST_UstS-like_C"/>
</dbReference>
<feature type="domain" description="GST N-terminal" evidence="1">
    <location>
        <begin position="32"/>
        <end position="122"/>
    </location>
</feature>
<dbReference type="Proteomes" id="UP001383192">
    <property type="component" value="Unassembled WGS sequence"/>
</dbReference>